<dbReference type="InterPro" id="IPR011701">
    <property type="entry name" value="MFS"/>
</dbReference>
<dbReference type="PANTHER" id="PTHR23523">
    <property type="match status" value="1"/>
</dbReference>
<evidence type="ECO:0000313" key="2">
    <source>
        <dbReference type="EMBL" id="TQN42667.1"/>
    </source>
</evidence>
<feature type="transmembrane region" description="Helical" evidence="1">
    <location>
        <begin position="277"/>
        <end position="296"/>
    </location>
</feature>
<keyword evidence="1" id="KW-0812">Transmembrane</keyword>
<dbReference type="SUPFAM" id="SSF103473">
    <property type="entry name" value="MFS general substrate transporter"/>
    <property type="match status" value="1"/>
</dbReference>
<keyword evidence="1" id="KW-0472">Membrane</keyword>
<feature type="transmembrane region" description="Helical" evidence="1">
    <location>
        <begin position="302"/>
        <end position="321"/>
    </location>
</feature>
<feature type="transmembrane region" description="Helical" evidence="1">
    <location>
        <begin position="248"/>
        <end position="270"/>
    </location>
</feature>
<name>A0A543PF36_9ACTN</name>
<dbReference type="RefSeq" id="WP_142025274.1">
    <property type="nucleotide sequence ID" value="NZ_VFQE01000001.1"/>
</dbReference>
<protein>
    <submittedName>
        <fullName evidence="2">CP family cyanate transporter-like MFS transporter</fullName>
    </submittedName>
</protein>
<dbReference type="EMBL" id="VFQE01000001">
    <property type="protein sequence ID" value="TQN42667.1"/>
    <property type="molecule type" value="Genomic_DNA"/>
</dbReference>
<feature type="transmembrane region" description="Helical" evidence="1">
    <location>
        <begin position="99"/>
        <end position="121"/>
    </location>
</feature>
<organism evidence="2 3">
    <name type="scientific">Blastococcus colisei</name>
    <dbReference type="NCBI Taxonomy" id="1564162"/>
    <lineage>
        <taxon>Bacteria</taxon>
        <taxon>Bacillati</taxon>
        <taxon>Actinomycetota</taxon>
        <taxon>Actinomycetes</taxon>
        <taxon>Geodermatophilales</taxon>
        <taxon>Geodermatophilaceae</taxon>
        <taxon>Blastococcus</taxon>
    </lineage>
</organism>
<accession>A0A543PF36</accession>
<gene>
    <name evidence="2" type="ORF">FHU33_2073</name>
</gene>
<dbReference type="Gene3D" id="1.20.1250.20">
    <property type="entry name" value="MFS general substrate transporter like domains"/>
    <property type="match status" value="2"/>
</dbReference>
<dbReference type="PANTHER" id="PTHR23523:SF2">
    <property type="entry name" value="2-NITROIMIDAZOLE TRANSPORTER"/>
    <property type="match status" value="1"/>
</dbReference>
<keyword evidence="1" id="KW-1133">Transmembrane helix</keyword>
<comment type="caution">
    <text evidence="2">The sequence shown here is derived from an EMBL/GenBank/DDBJ whole genome shotgun (WGS) entry which is preliminary data.</text>
</comment>
<dbReference type="AlphaFoldDB" id="A0A543PF36"/>
<dbReference type="Pfam" id="PF07690">
    <property type="entry name" value="MFS_1"/>
    <property type="match status" value="1"/>
</dbReference>
<feature type="transmembrane region" description="Helical" evidence="1">
    <location>
        <begin position="341"/>
        <end position="362"/>
    </location>
</feature>
<proteinExistence type="predicted"/>
<keyword evidence="3" id="KW-1185">Reference proteome</keyword>
<dbReference type="OrthoDB" id="5317164at2"/>
<sequence>MIRGRPETLMLVAVLLAALNLRGAIAAVAPVLPELRAELGLTPTAAGLLTTLPVLCFAALAPASAWLGRVVGTRAAVLGGLVAIAVGSVLRVVDGPVVLLAGTFVVGAAMTVGNVLLPVVIKTEFAARAGTVTGMYTGALSGGAGLTIALTAPVAAVWGWRAGLGVWSLLALVSAAVWLAATGRRTSLAAQRPAGGTAGAGAMSVWRSPVAWALSTLLAMQSALYYAFTTWLPSLLVEDAGLSLSTAALAASVFQLLGIPGALLVPLVLGRLRAQRGLAVVVAASWGLASLGLFLAPHLWPVWVGLGGLAQGAGISLAFALVALRGADEDAVRRLSAMSQLVGYSVGAVGPLVVGALFAASGGWATPLLLLVVVAGGMGVAGSVAGRPVLVGGPAASRSTASSA</sequence>
<feature type="transmembrane region" description="Helical" evidence="1">
    <location>
        <begin position="45"/>
        <end position="68"/>
    </location>
</feature>
<feature type="transmembrane region" description="Helical" evidence="1">
    <location>
        <begin position="210"/>
        <end position="228"/>
    </location>
</feature>
<dbReference type="InterPro" id="IPR036259">
    <property type="entry name" value="MFS_trans_sf"/>
</dbReference>
<dbReference type="GO" id="GO:0022857">
    <property type="term" value="F:transmembrane transporter activity"/>
    <property type="evidence" value="ECO:0007669"/>
    <property type="project" value="InterPro"/>
</dbReference>
<dbReference type="Proteomes" id="UP000319865">
    <property type="component" value="Unassembled WGS sequence"/>
</dbReference>
<feature type="transmembrane region" description="Helical" evidence="1">
    <location>
        <begin position="164"/>
        <end position="182"/>
    </location>
</feature>
<feature type="transmembrane region" description="Helical" evidence="1">
    <location>
        <begin position="75"/>
        <end position="93"/>
    </location>
</feature>
<evidence type="ECO:0000256" key="1">
    <source>
        <dbReference type="SAM" id="Phobius"/>
    </source>
</evidence>
<dbReference type="InterPro" id="IPR052524">
    <property type="entry name" value="MFS_Cyanate_Porter"/>
</dbReference>
<feature type="transmembrane region" description="Helical" evidence="1">
    <location>
        <begin position="133"/>
        <end position="158"/>
    </location>
</feature>
<reference evidence="2 3" key="1">
    <citation type="submission" date="2019-06" db="EMBL/GenBank/DDBJ databases">
        <title>Sequencing the genomes of 1000 actinobacteria strains.</title>
        <authorList>
            <person name="Klenk H.-P."/>
        </authorList>
    </citation>
    <scope>NUCLEOTIDE SEQUENCE [LARGE SCALE GENOMIC DNA]</scope>
    <source>
        <strain evidence="2 3">DSM 46837</strain>
    </source>
</reference>
<feature type="transmembrane region" description="Helical" evidence="1">
    <location>
        <begin position="368"/>
        <end position="390"/>
    </location>
</feature>
<evidence type="ECO:0000313" key="3">
    <source>
        <dbReference type="Proteomes" id="UP000319865"/>
    </source>
</evidence>